<reference evidence="1 2" key="1">
    <citation type="journal article" date="2019" name="Int. J. Syst. Evol. Microbiol.">
        <title>The Global Catalogue of Microorganisms (GCM) 10K type strain sequencing project: providing services to taxonomists for standard genome sequencing and annotation.</title>
        <authorList>
            <consortium name="The Broad Institute Genomics Platform"/>
            <consortium name="The Broad Institute Genome Sequencing Center for Infectious Disease"/>
            <person name="Wu L."/>
            <person name="Ma J."/>
        </authorList>
    </citation>
    <scope>NUCLEOTIDE SEQUENCE [LARGE SCALE GENOMIC DNA]</scope>
    <source>
        <strain evidence="1 2">XZGYJ-43</strain>
    </source>
</reference>
<organism evidence="1 2">
    <name type="scientific">Halospeciosus flavus</name>
    <dbReference type="NCBI Taxonomy" id="3032283"/>
    <lineage>
        <taxon>Archaea</taxon>
        <taxon>Methanobacteriati</taxon>
        <taxon>Methanobacteriota</taxon>
        <taxon>Stenosarchaea group</taxon>
        <taxon>Halobacteria</taxon>
        <taxon>Halobacteriales</taxon>
        <taxon>Halobacteriaceae</taxon>
        <taxon>Halospeciosus</taxon>
    </lineage>
</organism>
<dbReference type="Gene3D" id="3.10.180.10">
    <property type="entry name" value="2,3-Dihydroxybiphenyl 1,2-Dioxygenase, domain 1"/>
    <property type="match status" value="1"/>
</dbReference>
<dbReference type="InterPro" id="IPR029068">
    <property type="entry name" value="Glyas_Bleomycin-R_OHBP_Dase"/>
</dbReference>
<comment type="caution">
    <text evidence="1">The sequence shown here is derived from an EMBL/GenBank/DDBJ whole genome shotgun (WGS) entry which is preliminary data.</text>
</comment>
<gene>
    <name evidence="1" type="ORF">ACFQJ9_06725</name>
</gene>
<evidence type="ECO:0008006" key="3">
    <source>
        <dbReference type="Google" id="ProtNLM"/>
    </source>
</evidence>
<proteinExistence type="predicted"/>
<accession>A0ABD5Z1T0</accession>
<dbReference type="Proteomes" id="UP001596447">
    <property type="component" value="Unassembled WGS sequence"/>
</dbReference>
<dbReference type="RefSeq" id="WP_279529056.1">
    <property type="nucleotide sequence ID" value="NZ_CP122312.1"/>
</dbReference>
<dbReference type="EMBL" id="JBHTAR010000011">
    <property type="protein sequence ID" value="MFC7199110.1"/>
    <property type="molecule type" value="Genomic_DNA"/>
</dbReference>
<protein>
    <recommendedName>
        <fullName evidence="3">VOC domain-containing protein</fullName>
    </recommendedName>
</protein>
<sequence>MQSTLFHLHFATPDVPGAAGRLTAAGVPLQRRFGSVRGEGVSLGPADPEPPEFRFKLQVHRRGAVDVTLAPGRRPHFDHLGLLVSDRDAVLARARDRGWSVRTDERRPFVMTPWGFRVEVHDADSPAVQDLGSADEARIETVALHVRNPDVVRESLEVVFGCIPALELVEGAGPWVGAVELGGRAAPDGMEVETADLLAV</sequence>
<evidence type="ECO:0000313" key="2">
    <source>
        <dbReference type="Proteomes" id="UP001596447"/>
    </source>
</evidence>
<keyword evidence="2" id="KW-1185">Reference proteome</keyword>
<evidence type="ECO:0000313" key="1">
    <source>
        <dbReference type="EMBL" id="MFC7199110.1"/>
    </source>
</evidence>
<name>A0ABD5Z1T0_9EURY</name>
<dbReference type="AlphaFoldDB" id="A0ABD5Z1T0"/>
<dbReference type="SUPFAM" id="SSF54593">
    <property type="entry name" value="Glyoxalase/Bleomycin resistance protein/Dihydroxybiphenyl dioxygenase"/>
    <property type="match status" value="1"/>
</dbReference>